<evidence type="ECO:0000313" key="2">
    <source>
        <dbReference type="EMBL" id="KDP22033.1"/>
    </source>
</evidence>
<name>A0A067JGU7_JATCU</name>
<dbReference type="AlphaFoldDB" id="A0A067JGU7"/>
<accession>A0A067JGU7</accession>
<evidence type="ECO:0000256" key="1">
    <source>
        <dbReference type="SAM" id="MobiDB-lite"/>
    </source>
</evidence>
<gene>
    <name evidence="2" type="ORF">JCGZ_03003</name>
</gene>
<evidence type="ECO:0000313" key="3">
    <source>
        <dbReference type="Proteomes" id="UP000027138"/>
    </source>
</evidence>
<reference evidence="2 3" key="1">
    <citation type="journal article" date="2014" name="PLoS ONE">
        <title>Global Analysis of Gene Expression Profiles in Physic Nut (Jatropha curcas L.) Seedlings Exposed to Salt Stress.</title>
        <authorList>
            <person name="Zhang L."/>
            <person name="Zhang C."/>
            <person name="Wu P."/>
            <person name="Chen Y."/>
            <person name="Li M."/>
            <person name="Jiang H."/>
            <person name="Wu G."/>
        </authorList>
    </citation>
    <scope>NUCLEOTIDE SEQUENCE [LARGE SCALE GENOMIC DNA]</scope>
    <source>
        <strain evidence="3">cv. GZQX0401</strain>
        <tissue evidence="2">Young leaves</tissue>
    </source>
</reference>
<feature type="compositionally biased region" description="Basic and acidic residues" evidence="1">
    <location>
        <begin position="58"/>
        <end position="67"/>
    </location>
</feature>
<protein>
    <submittedName>
        <fullName evidence="2">Uncharacterized protein</fullName>
    </submittedName>
</protein>
<dbReference type="EMBL" id="KK915456">
    <property type="protein sequence ID" value="KDP22033.1"/>
    <property type="molecule type" value="Genomic_DNA"/>
</dbReference>
<dbReference type="Proteomes" id="UP000027138">
    <property type="component" value="Unassembled WGS sequence"/>
</dbReference>
<proteinExistence type="predicted"/>
<organism evidence="2 3">
    <name type="scientific">Jatropha curcas</name>
    <name type="common">Barbados nut</name>
    <dbReference type="NCBI Taxonomy" id="180498"/>
    <lineage>
        <taxon>Eukaryota</taxon>
        <taxon>Viridiplantae</taxon>
        <taxon>Streptophyta</taxon>
        <taxon>Embryophyta</taxon>
        <taxon>Tracheophyta</taxon>
        <taxon>Spermatophyta</taxon>
        <taxon>Magnoliopsida</taxon>
        <taxon>eudicotyledons</taxon>
        <taxon>Gunneridae</taxon>
        <taxon>Pentapetalae</taxon>
        <taxon>rosids</taxon>
        <taxon>fabids</taxon>
        <taxon>Malpighiales</taxon>
        <taxon>Euphorbiaceae</taxon>
        <taxon>Crotonoideae</taxon>
        <taxon>Jatropheae</taxon>
        <taxon>Jatropha</taxon>
    </lineage>
</organism>
<feature type="compositionally biased region" description="Basic and acidic residues" evidence="1">
    <location>
        <begin position="92"/>
        <end position="106"/>
    </location>
</feature>
<keyword evidence="3" id="KW-1185">Reference proteome</keyword>
<feature type="region of interest" description="Disordered" evidence="1">
    <location>
        <begin position="43"/>
        <end position="109"/>
    </location>
</feature>
<sequence length="216" mass="24176">MHTAEVTFPLYQLTEIEKLRKRHAAQDRREYFNLVDVDHQKIDKDQLDPKGKLNLQPDEIRSHDEGSRLAQASSLENARSCIEPGDQVLPCDGHENRSESAADRASEPISSESVVAYGNIDPLNTRTETGQDISVLSSVVPPVMEFPETRKELEDSDVRRVDSSYCDSSGLRSQCLHRSSLEGIKSAAYILSQINSRSYSDTVIMPRLSSKNSALR</sequence>